<feature type="domain" description="Gamma-butyrobetaine hydroxylase-like N-terminal" evidence="4">
    <location>
        <begin position="41"/>
        <end position="134"/>
    </location>
</feature>
<evidence type="ECO:0000256" key="1">
    <source>
        <dbReference type="ARBA" id="ARBA00022723"/>
    </source>
</evidence>
<evidence type="ECO:0000313" key="5">
    <source>
        <dbReference type="EMBL" id="KAJ6215483.1"/>
    </source>
</evidence>
<gene>
    <name evidence="5" type="ORF">RDWZM_009983</name>
</gene>
<dbReference type="InterPro" id="IPR038492">
    <property type="entry name" value="GBBH-like_N_sf"/>
</dbReference>
<dbReference type="Pfam" id="PF06155">
    <property type="entry name" value="GBBH-like_N"/>
    <property type="match status" value="1"/>
</dbReference>
<keyword evidence="2" id="KW-0408">Iron</keyword>
<reference evidence="5" key="1">
    <citation type="submission" date="2022-12" db="EMBL/GenBank/DDBJ databases">
        <title>Genome assemblies of Blomia tropicalis.</title>
        <authorList>
            <person name="Cui Y."/>
        </authorList>
    </citation>
    <scope>NUCLEOTIDE SEQUENCE</scope>
    <source>
        <tissue evidence="5">Adult mites</tissue>
    </source>
</reference>
<proteinExistence type="predicted"/>
<protein>
    <recommendedName>
        <fullName evidence="4">Gamma-butyrobetaine hydroxylase-like N-terminal domain-containing protein</fullName>
    </recommendedName>
</protein>
<feature type="region of interest" description="Disordered" evidence="3">
    <location>
        <begin position="1"/>
        <end position="20"/>
    </location>
</feature>
<dbReference type="Gene3D" id="3.30.2020.30">
    <property type="match status" value="1"/>
</dbReference>
<evidence type="ECO:0000256" key="2">
    <source>
        <dbReference type="ARBA" id="ARBA00023004"/>
    </source>
</evidence>
<keyword evidence="1" id="KW-0479">Metal-binding</keyword>
<keyword evidence="6" id="KW-1185">Reference proteome</keyword>
<dbReference type="GO" id="GO:0046872">
    <property type="term" value="F:metal ion binding"/>
    <property type="evidence" value="ECO:0007669"/>
    <property type="project" value="UniProtKB-KW"/>
</dbReference>
<name>A0A9Q0RHA4_BLOTA</name>
<comment type="caution">
    <text evidence="5">The sequence shown here is derived from an EMBL/GenBank/DDBJ whole genome shotgun (WGS) entry which is preliminary data.</text>
</comment>
<evidence type="ECO:0000313" key="6">
    <source>
        <dbReference type="Proteomes" id="UP001142055"/>
    </source>
</evidence>
<dbReference type="Proteomes" id="UP001142055">
    <property type="component" value="Chromosome 4"/>
</dbReference>
<accession>A0A9Q0RHA4</accession>
<sequence>MATTNTIKADPHNGASASRNTSAAYVPLTENVFKLNELKVFQDEQIIQLSFKSGLSVNYSMSWLRSLCSCPHCVSNKFSVNQQQSSSNLNMVESINNDEWSVVRFHSTEDELRIVWLDNNQYKTHHSNYNLKYLALYANGLGANN</sequence>
<dbReference type="InterPro" id="IPR010376">
    <property type="entry name" value="GBBH-like_N"/>
</dbReference>
<evidence type="ECO:0000259" key="4">
    <source>
        <dbReference type="Pfam" id="PF06155"/>
    </source>
</evidence>
<dbReference type="AlphaFoldDB" id="A0A9Q0RHA4"/>
<dbReference type="EMBL" id="JAPWDV010000004">
    <property type="protein sequence ID" value="KAJ6215483.1"/>
    <property type="molecule type" value="Genomic_DNA"/>
</dbReference>
<evidence type="ECO:0000256" key="3">
    <source>
        <dbReference type="SAM" id="MobiDB-lite"/>
    </source>
</evidence>
<organism evidence="5 6">
    <name type="scientific">Blomia tropicalis</name>
    <name type="common">Mite</name>
    <dbReference type="NCBI Taxonomy" id="40697"/>
    <lineage>
        <taxon>Eukaryota</taxon>
        <taxon>Metazoa</taxon>
        <taxon>Ecdysozoa</taxon>
        <taxon>Arthropoda</taxon>
        <taxon>Chelicerata</taxon>
        <taxon>Arachnida</taxon>
        <taxon>Acari</taxon>
        <taxon>Acariformes</taxon>
        <taxon>Sarcoptiformes</taxon>
        <taxon>Astigmata</taxon>
        <taxon>Glycyphagoidea</taxon>
        <taxon>Echimyopodidae</taxon>
        <taxon>Blomia</taxon>
    </lineage>
</organism>